<reference evidence="2" key="1">
    <citation type="submission" date="2022-11" db="UniProtKB">
        <authorList>
            <consortium name="WormBaseParasite"/>
        </authorList>
    </citation>
    <scope>IDENTIFICATION</scope>
</reference>
<dbReference type="WBParaSite" id="Gr19_v10_g5893.t1">
    <property type="protein sequence ID" value="Gr19_v10_g5893.t1"/>
    <property type="gene ID" value="Gr19_v10_g5893"/>
</dbReference>
<evidence type="ECO:0000313" key="1">
    <source>
        <dbReference type="Proteomes" id="UP000887572"/>
    </source>
</evidence>
<dbReference type="AlphaFoldDB" id="A0A914I125"/>
<sequence>MQILPALAFTNFQLLLARKGVERKERFGFEPLRARLSQTPQGRHASRQTIEAKTYTTYLLPWGIKTIASRVEAGCQKSPPPLPTFLEGPMWQICRRKGICANKLTLRPRNRSRGVAHCGLTCSKLSDAYIQEINEAKAKNEGKKILEMLERQCDTKTDKPSCEKAQFPHYRLPFVCTWDFVRTNSAGWPGRCCPSTKSQIFLLMPWQN</sequence>
<keyword evidence="1" id="KW-1185">Reference proteome</keyword>
<proteinExistence type="predicted"/>
<dbReference type="Proteomes" id="UP000887572">
    <property type="component" value="Unplaced"/>
</dbReference>
<evidence type="ECO:0000313" key="2">
    <source>
        <dbReference type="WBParaSite" id="Gr19_v10_g5893.t1"/>
    </source>
</evidence>
<name>A0A914I125_GLORO</name>
<organism evidence="1 2">
    <name type="scientific">Globodera rostochiensis</name>
    <name type="common">Golden nematode worm</name>
    <name type="synonym">Heterodera rostochiensis</name>
    <dbReference type="NCBI Taxonomy" id="31243"/>
    <lineage>
        <taxon>Eukaryota</taxon>
        <taxon>Metazoa</taxon>
        <taxon>Ecdysozoa</taxon>
        <taxon>Nematoda</taxon>
        <taxon>Chromadorea</taxon>
        <taxon>Rhabditida</taxon>
        <taxon>Tylenchina</taxon>
        <taxon>Tylenchomorpha</taxon>
        <taxon>Tylenchoidea</taxon>
        <taxon>Heteroderidae</taxon>
        <taxon>Heteroderinae</taxon>
        <taxon>Globodera</taxon>
    </lineage>
</organism>
<accession>A0A914I125</accession>
<protein>
    <submittedName>
        <fullName evidence="2">Uncharacterized protein</fullName>
    </submittedName>
</protein>